<keyword evidence="7" id="KW-0238">DNA-binding</keyword>
<dbReference type="FunFam" id="3.30.160.60:FF:000688">
    <property type="entry name" value="zinc finger protein 197 isoform X1"/>
    <property type="match status" value="1"/>
</dbReference>
<evidence type="ECO:0000256" key="5">
    <source>
        <dbReference type="ARBA" id="ARBA00022833"/>
    </source>
</evidence>
<dbReference type="STRING" id="151549.A0A4C1UL94"/>
<evidence type="ECO:0000256" key="11">
    <source>
        <dbReference type="PROSITE-ProRule" id="PRU01263"/>
    </source>
</evidence>
<feature type="domain" description="C2H2-type" evidence="12">
    <location>
        <begin position="507"/>
        <end position="527"/>
    </location>
</feature>
<feature type="domain" description="C2H2-type" evidence="12">
    <location>
        <begin position="586"/>
        <end position="608"/>
    </location>
</feature>
<comment type="subcellular location">
    <subcellularLocation>
        <location evidence="1">Nucleus</location>
    </subcellularLocation>
</comment>
<dbReference type="PROSITE" id="PS51915">
    <property type="entry name" value="ZAD"/>
    <property type="match status" value="1"/>
</dbReference>
<evidence type="ECO:0000256" key="6">
    <source>
        <dbReference type="ARBA" id="ARBA00023015"/>
    </source>
</evidence>
<accession>A0A4C1UL94</accession>
<dbReference type="GO" id="GO:0008270">
    <property type="term" value="F:zinc ion binding"/>
    <property type="evidence" value="ECO:0007669"/>
    <property type="project" value="UniProtKB-UniRule"/>
</dbReference>
<keyword evidence="3" id="KW-0677">Repeat</keyword>
<dbReference type="InterPro" id="IPR050752">
    <property type="entry name" value="C2H2-ZF_domain"/>
</dbReference>
<proteinExistence type="predicted"/>
<feature type="domain" description="C2H2-type" evidence="12">
    <location>
        <begin position="785"/>
        <end position="812"/>
    </location>
</feature>
<dbReference type="GO" id="GO:0000978">
    <property type="term" value="F:RNA polymerase II cis-regulatory region sequence-specific DNA binding"/>
    <property type="evidence" value="ECO:0007669"/>
    <property type="project" value="TreeGrafter"/>
</dbReference>
<evidence type="ECO:0000259" key="12">
    <source>
        <dbReference type="PROSITE" id="PS50157"/>
    </source>
</evidence>
<dbReference type="PROSITE" id="PS50157">
    <property type="entry name" value="ZINC_FINGER_C2H2_2"/>
    <property type="match status" value="11"/>
</dbReference>
<evidence type="ECO:0000256" key="3">
    <source>
        <dbReference type="ARBA" id="ARBA00022737"/>
    </source>
</evidence>
<dbReference type="GO" id="GO:0030674">
    <property type="term" value="F:protein-macromolecule adaptor activity"/>
    <property type="evidence" value="ECO:0007669"/>
    <property type="project" value="UniProtKB-ARBA"/>
</dbReference>
<feature type="domain" description="C2H2-type" evidence="12">
    <location>
        <begin position="643"/>
        <end position="666"/>
    </location>
</feature>
<keyword evidence="15" id="KW-1185">Reference proteome</keyword>
<evidence type="ECO:0000313" key="15">
    <source>
        <dbReference type="Proteomes" id="UP000299102"/>
    </source>
</evidence>
<feature type="domain" description="C2H2-type" evidence="12">
    <location>
        <begin position="325"/>
        <end position="352"/>
    </location>
</feature>
<name>A0A4C1UL94_EUMVA</name>
<dbReference type="InterPro" id="IPR012934">
    <property type="entry name" value="Znf_AD"/>
</dbReference>
<protein>
    <submittedName>
        <fullName evidence="14">Zinc finger protein 836</fullName>
    </submittedName>
</protein>
<evidence type="ECO:0000256" key="8">
    <source>
        <dbReference type="ARBA" id="ARBA00023163"/>
    </source>
</evidence>
<keyword evidence="5 11" id="KW-0862">Zinc</keyword>
<dbReference type="SMART" id="SM00355">
    <property type="entry name" value="ZnF_C2H2"/>
    <property type="match status" value="19"/>
</dbReference>
<feature type="domain" description="C2H2-type" evidence="12">
    <location>
        <begin position="700"/>
        <end position="727"/>
    </location>
</feature>
<dbReference type="SUPFAM" id="SSF57667">
    <property type="entry name" value="beta-beta-alpha zinc fingers"/>
    <property type="match status" value="6"/>
</dbReference>
<feature type="domain" description="C2H2-type" evidence="12">
    <location>
        <begin position="558"/>
        <end position="581"/>
    </location>
</feature>
<reference evidence="14 15" key="1">
    <citation type="journal article" date="2019" name="Commun. Biol.">
        <title>The bagworm genome reveals a unique fibroin gene that provides high tensile strength.</title>
        <authorList>
            <person name="Kono N."/>
            <person name="Nakamura H."/>
            <person name="Ohtoshi R."/>
            <person name="Tomita M."/>
            <person name="Numata K."/>
            <person name="Arakawa K."/>
        </authorList>
    </citation>
    <scope>NUCLEOTIDE SEQUENCE [LARGE SCALE GENOMIC DNA]</scope>
</reference>
<keyword evidence="8" id="KW-0804">Transcription</keyword>
<dbReference type="Pfam" id="PF07776">
    <property type="entry name" value="zf-AD"/>
    <property type="match status" value="1"/>
</dbReference>
<evidence type="ECO:0000256" key="2">
    <source>
        <dbReference type="ARBA" id="ARBA00022723"/>
    </source>
</evidence>
<feature type="binding site" evidence="11">
    <location>
        <position position="26"/>
    </location>
    <ligand>
        <name>Zn(2+)</name>
        <dbReference type="ChEBI" id="CHEBI:29105"/>
    </ligand>
</feature>
<dbReference type="PANTHER" id="PTHR24384:SF189">
    <property type="entry name" value="C2H2-TYPE DOMAIN-CONTAINING PROTEIN-RELATED"/>
    <property type="match status" value="1"/>
</dbReference>
<gene>
    <name evidence="14" type="primary">ZNF836</name>
    <name evidence="14" type="ORF">EVAR_15994_1</name>
</gene>
<evidence type="ECO:0000256" key="7">
    <source>
        <dbReference type="ARBA" id="ARBA00023125"/>
    </source>
</evidence>
<evidence type="ECO:0000259" key="13">
    <source>
        <dbReference type="PROSITE" id="PS51915"/>
    </source>
</evidence>
<feature type="domain" description="C2H2-type" evidence="12">
    <location>
        <begin position="757"/>
        <end position="785"/>
    </location>
</feature>
<feature type="domain" description="C2H2-type" evidence="12">
    <location>
        <begin position="672"/>
        <end position="694"/>
    </location>
</feature>
<keyword evidence="2 11" id="KW-0479">Metal-binding</keyword>
<dbReference type="SUPFAM" id="SSF57716">
    <property type="entry name" value="Glucocorticoid receptor-like (DNA-binding domain)"/>
    <property type="match status" value="1"/>
</dbReference>
<keyword evidence="9" id="KW-0539">Nucleus</keyword>
<comment type="caution">
    <text evidence="14">The sequence shown here is derived from an EMBL/GenBank/DDBJ whole genome shotgun (WGS) entry which is preliminary data.</text>
</comment>
<evidence type="ECO:0000256" key="9">
    <source>
        <dbReference type="ARBA" id="ARBA00023242"/>
    </source>
</evidence>
<dbReference type="AlphaFoldDB" id="A0A4C1UL94"/>
<dbReference type="EMBL" id="BGZK01000190">
    <property type="protein sequence ID" value="GBP27221.1"/>
    <property type="molecule type" value="Genomic_DNA"/>
</dbReference>
<dbReference type="Gene3D" id="3.30.160.60">
    <property type="entry name" value="Classic Zinc Finger"/>
    <property type="match status" value="8"/>
</dbReference>
<evidence type="ECO:0000256" key="1">
    <source>
        <dbReference type="ARBA" id="ARBA00004123"/>
    </source>
</evidence>
<dbReference type="InterPro" id="IPR036236">
    <property type="entry name" value="Znf_C2H2_sf"/>
</dbReference>
<feature type="domain" description="C2H2-type" evidence="12">
    <location>
        <begin position="267"/>
        <end position="292"/>
    </location>
</feature>
<feature type="binding site" evidence="11">
    <location>
        <position position="74"/>
    </location>
    <ligand>
        <name>Zn(2+)</name>
        <dbReference type="ChEBI" id="CHEBI:29105"/>
    </ligand>
</feature>
<evidence type="ECO:0000256" key="4">
    <source>
        <dbReference type="ARBA" id="ARBA00022771"/>
    </source>
</evidence>
<dbReference type="Proteomes" id="UP000299102">
    <property type="component" value="Unassembled WGS sequence"/>
</dbReference>
<sequence>MNRQIDVRALVSHIVSGDGMDRCRICMGDTAEGQVFLSDTVMLEDDRPITLSELLETVTGIEVGVQDLLPGAVCSDCVGTAMRAAEFQDFCRESISMWHRTLSNLQNLPLARTLRKGTKGIFAIMRNDNVQIVNDQTGELQNEKEAAVRLEARLYQIKYGGYRNELIRQGKRCKCPDCGKQFFYAYHLYHHLSQGDVDHWACPFCAEIMSRDMLVDHLSVAHNRIPHPCRNCPAILKSKEGLTHHNQKCHASAGVIRERNITKSAEYACYCDICKKKFSNKKSLTAHMRHIHLKNMLRTCPHCPKTMPSAYLNQHLKSHKIIKEFICNHCGLSLKTRLGHLQHLRLHTGEKPYLCKICGEAFSSSSRRSEHMKKHKGPDETFLKHACPYCPAKFRLPYRLRGHVEAEAMLPPSVCSGCSAQAVAAGTFAQTCRRSASRWTQIVDRLYSLDELARPGVQTIYALLKEEDLVLLRDSKPAPSNKTTAVQRLNKVIPKSRLQNQRDPTGFVCPECDMSFSTIYSLNRHLRETTLRACGHCNRILDKSDLMKHFSEHGLTPHVCLRCNDVFDDRHQLLKHLRLNHGPGSRACRECGRKFKDSLALSKHAECHGVRECKGCGRVFIGRKCYVYHRSHCDKLKAAFIEYICDDCGKIYSSKMALIMHMKLAHLYGWQVQCSTCGKRLQSTAQLKEHENTHNRVYRYTCEYCGLKMSTRRGYQKHVAVHVVGKPHACPHCDFRTNVSSLLVKHLKVRHDESKEYVCELCTVRFNQVSHLRCHMMTKHTESTFICPTCNKNFPSRKKMLDHQKEHSLVRSRRNAVVVRKVSMKPVEMEIVQEETINAFSE</sequence>
<feature type="binding site" evidence="11">
    <location>
        <position position="23"/>
    </location>
    <ligand>
        <name>Zn(2+)</name>
        <dbReference type="ChEBI" id="CHEBI:29105"/>
    </ligand>
</feature>
<dbReference type="Pfam" id="PF00096">
    <property type="entry name" value="zf-C2H2"/>
    <property type="match status" value="5"/>
</dbReference>
<evidence type="ECO:0000256" key="10">
    <source>
        <dbReference type="PROSITE-ProRule" id="PRU00042"/>
    </source>
</evidence>
<feature type="domain" description="ZAD" evidence="13">
    <location>
        <begin position="21"/>
        <end position="101"/>
    </location>
</feature>
<dbReference type="PANTHER" id="PTHR24384">
    <property type="entry name" value="FINGER PUTATIVE TRANSCRIPTION FACTOR FAMILY-RELATED"/>
    <property type="match status" value="1"/>
</dbReference>
<dbReference type="GO" id="GO:0005634">
    <property type="term" value="C:nucleus"/>
    <property type="evidence" value="ECO:0007669"/>
    <property type="project" value="UniProtKB-SubCell"/>
</dbReference>
<dbReference type="SMART" id="SM00868">
    <property type="entry name" value="zf-AD"/>
    <property type="match status" value="2"/>
</dbReference>
<dbReference type="InterPro" id="IPR013087">
    <property type="entry name" value="Znf_C2H2_type"/>
</dbReference>
<keyword evidence="6" id="KW-0805">Transcription regulation</keyword>
<evidence type="ECO:0000313" key="14">
    <source>
        <dbReference type="EMBL" id="GBP27221.1"/>
    </source>
</evidence>
<dbReference type="GO" id="GO:0000981">
    <property type="term" value="F:DNA-binding transcription factor activity, RNA polymerase II-specific"/>
    <property type="evidence" value="ECO:0007669"/>
    <property type="project" value="TreeGrafter"/>
</dbReference>
<feature type="binding site" evidence="11">
    <location>
        <position position="77"/>
    </location>
    <ligand>
        <name>Zn(2+)</name>
        <dbReference type="ChEBI" id="CHEBI:29105"/>
    </ligand>
</feature>
<feature type="domain" description="C2H2-type" evidence="12">
    <location>
        <begin position="353"/>
        <end position="380"/>
    </location>
</feature>
<organism evidence="14 15">
    <name type="scientific">Eumeta variegata</name>
    <name type="common">Bagworm moth</name>
    <name type="synonym">Eumeta japonica</name>
    <dbReference type="NCBI Taxonomy" id="151549"/>
    <lineage>
        <taxon>Eukaryota</taxon>
        <taxon>Metazoa</taxon>
        <taxon>Ecdysozoa</taxon>
        <taxon>Arthropoda</taxon>
        <taxon>Hexapoda</taxon>
        <taxon>Insecta</taxon>
        <taxon>Pterygota</taxon>
        <taxon>Neoptera</taxon>
        <taxon>Endopterygota</taxon>
        <taxon>Lepidoptera</taxon>
        <taxon>Glossata</taxon>
        <taxon>Ditrysia</taxon>
        <taxon>Tineoidea</taxon>
        <taxon>Psychidae</taxon>
        <taxon>Oiketicinae</taxon>
        <taxon>Eumeta</taxon>
    </lineage>
</organism>
<dbReference type="PROSITE" id="PS00028">
    <property type="entry name" value="ZINC_FINGER_C2H2_1"/>
    <property type="match status" value="10"/>
</dbReference>
<keyword evidence="4 10" id="KW-0863">Zinc-finger</keyword>
<dbReference type="OrthoDB" id="9439903at2759"/>